<proteinExistence type="evidence at transcript level"/>
<dbReference type="EMBL" id="JX010590">
    <property type="protein sequence ID" value="AFJ24833.1"/>
    <property type="molecule type" value="mRNA"/>
</dbReference>
<protein>
    <submittedName>
        <fullName evidence="1">IAP domain containing-1</fullName>
    </submittedName>
</protein>
<dbReference type="Gene3D" id="3.30.40.10">
    <property type="entry name" value="Zinc/RING finger domain, C3HC4 (zinc finger)"/>
    <property type="match status" value="1"/>
</dbReference>
<dbReference type="SUPFAM" id="SSF57850">
    <property type="entry name" value="RING/U-box"/>
    <property type="match status" value="1"/>
</dbReference>
<dbReference type="InterPro" id="IPR013083">
    <property type="entry name" value="Znf_RING/FYVE/PHD"/>
</dbReference>
<sequence length="56" mass="6613">TERLLCLTCNFCKKNQVSILYEPCYHVVICRTCFVSSMKICQVCNVPIHQYHLIYI</sequence>
<accession>I1ZIH9</accession>
<name>I1ZIH9_SCHMD</name>
<feature type="non-terminal residue" evidence="1">
    <location>
        <position position="1"/>
    </location>
</feature>
<organism evidence="1">
    <name type="scientific">Schmidtea mediterranea</name>
    <name type="common">Freshwater planarian flatworm</name>
    <dbReference type="NCBI Taxonomy" id="79327"/>
    <lineage>
        <taxon>Eukaryota</taxon>
        <taxon>Metazoa</taxon>
        <taxon>Spiralia</taxon>
        <taxon>Lophotrochozoa</taxon>
        <taxon>Platyhelminthes</taxon>
        <taxon>Rhabditophora</taxon>
        <taxon>Seriata</taxon>
        <taxon>Tricladida</taxon>
        <taxon>Continenticola</taxon>
        <taxon>Geoplanoidea</taxon>
        <taxon>Dugesiidae</taxon>
        <taxon>Schmidtea</taxon>
    </lineage>
</organism>
<evidence type="ECO:0000313" key="1">
    <source>
        <dbReference type="EMBL" id="AFJ24833.1"/>
    </source>
</evidence>
<dbReference type="AlphaFoldDB" id="I1ZIH9"/>
<reference evidence="1" key="1">
    <citation type="journal article" date="2012" name="Genes Dev.">
        <title>A molecular wound response program associated with regeneration initiation in planarians.</title>
        <authorList>
            <person name="Wenemoser D."/>
            <person name="Lapan S.W."/>
            <person name="Wilkinson A.W."/>
            <person name="Bell G.W."/>
            <person name="Reddien P.W."/>
        </authorList>
    </citation>
    <scope>NUCLEOTIDE SEQUENCE</scope>
</reference>
<dbReference type="Pfam" id="PF13920">
    <property type="entry name" value="zf-C3HC4_3"/>
    <property type="match status" value="1"/>
</dbReference>